<gene>
    <name evidence="4" type="ORF">GCM10009021_27770</name>
</gene>
<dbReference type="PROSITE" id="PS51257">
    <property type="entry name" value="PROKAR_LIPOPROTEIN"/>
    <property type="match status" value="1"/>
</dbReference>
<dbReference type="EMBL" id="BMOQ01000008">
    <property type="protein sequence ID" value="GGN24403.1"/>
    <property type="molecule type" value="Genomic_DNA"/>
</dbReference>
<name>A0A830GE33_9EURY</name>
<keyword evidence="5" id="KW-1185">Reference proteome</keyword>
<evidence type="ECO:0000256" key="2">
    <source>
        <dbReference type="SAM" id="MobiDB-lite"/>
    </source>
</evidence>
<dbReference type="InterPro" id="IPR028081">
    <property type="entry name" value="Leu-bd"/>
</dbReference>
<evidence type="ECO:0000313" key="5">
    <source>
        <dbReference type="Proteomes" id="UP000608850"/>
    </source>
</evidence>
<comment type="caution">
    <text evidence="4">The sequence shown here is derived from an EMBL/GenBank/DDBJ whole genome shotgun (WGS) entry which is preliminary data.</text>
</comment>
<organism evidence="4 5">
    <name type="scientific">Halarchaeum nitratireducens</name>
    <dbReference type="NCBI Taxonomy" id="489913"/>
    <lineage>
        <taxon>Archaea</taxon>
        <taxon>Methanobacteriati</taxon>
        <taxon>Methanobacteriota</taxon>
        <taxon>Stenosarchaea group</taxon>
        <taxon>Halobacteria</taxon>
        <taxon>Halobacteriales</taxon>
        <taxon>Halobacteriaceae</taxon>
    </lineage>
</organism>
<dbReference type="InterPro" id="IPR019968">
    <property type="entry name" value="Urea_ABC_transptr_substrate-bd"/>
</dbReference>
<dbReference type="PROSITE" id="PS51318">
    <property type="entry name" value="TAT"/>
    <property type="match status" value="1"/>
</dbReference>
<reference evidence="4 5" key="1">
    <citation type="journal article" date="2019" name="Int. J. Syst. Evol. Microbiol.">
        <title>The Global Catalogue of Microorganisms (GCM) 10K type strain sequencing project: providing services to taxonomists for standard genome sequencing and annotation.</title>
        <authorList>
            <consortium name="The Broad Institute Genomics Platform"/>
            <consortium name="The Broad Institute Genome Sequencing Center for Infectious Disease"/>
            <person name="Wu L."/>
            <person name="Ma J."/>
        </authorList>
    </citation>
    <scope>NUCLEOTIDE SEQUENCE [LARGE SCALE GENOMIC DNA]</scope>
    <source>
        <strain evidence="4 5">JCM 16331</strain>
    </source>
</reference>
<dbReference type="Proteomes" id="UP000608850">
    <property type="component" value="Unassembled WGS sequence"/>
</dbReference>
<accession>A0A830GE33</accession>
<dbReference type="Gene3D" id="3.40.50.2300">
    <property type="match status" value="2"/>
</dbReference>
<evidence type="ECO:0000259" key="3">
    <source>
        <dbReference type="Pfam" id="PF13458"/>
    </source>
</evidence>
<sequence>MTGTVDRRQFLVGGASVAGTALAGCIGGSNGGSNGTTSGGTSSDSINIGVLESRSGNFAINAKPKWKAAKLAIEEINDNGGILGRQIRIFDPDPQSSDQRYTQLARRLIEKNHVDLLSGAFASSSREAIRPTVDKNEQLYFYPNEYEGGLCDSYTFAFGSVPIQQYSTLIPYMIDQFGPKVYTIAADYNFGHISAEWIKRYVKAAGGSVVETEFAPLSVSDYGSSVNKIQKADPDFIATVMVGSNQSNFFKQKATAGLDLPMASAVNLAQSYEHVRFDPPTMAGMHSAPYYMPEVPTDRNQTFVEKFQKRWPDTPYIPEMAECAYLSPHIYKQAVEAAGATDQAAVIAELEKGLDVNAPEGNIHLKGTTHHMSHVMRLARVEDDHSITFLGKQTIEPSFLEEMGCDLTSESSTKQYSPPKDYTPPSNYDSSNYSASGSSGEYPKNVDRYQA</sequence>
<dbReference type="AlphaFoldDB" id="A0A830GE33"/>
<dbReference type="OrthoDB" id="200499at2157"/>
<feature type="region of interest" description="Disordered" evidence="2">
    <location>
        <begin position="407"/>
        <end position="451"/>
    </location>
</feature>
<dbReference type="SUPFAM" id="SSF53822">
    <property type="entry name" value="Periplasmic binding protein-like I"/>
    <property type="match status" value="1"/>
</dbReference>
<dbReference type="InterPro" id="IPR028082">
    <property type="entry name" value="Peripla_BP_I"/>
</dbReference>
<feature type="compositionally biased region" description="Low complexity" evidence="2">
    <location>
        <begin position="426"/>
        <end position="440"/>
    </location>
</feature>
<protein>
    <submittedName>
        <fullName evidence="4">Branched-chain amino acid ABC transporter substrate-binding protein</fullName>
    </submittedName>
</protein>
<dbReference type="InterPro" id="IPR006311">
    <property type="entry name" value="TAT_signal"/>
</dbReference>
<dbReference type="PANTHER" id="PTHR47628:SF1">
    <property type="entry name" value="ALIPHATIC AMIDASE EXPRESSION-REGULATING PROTEIN"/>
    <property type="match status" value="1"/>
</dbReference>
<evidence type="ECO:0000313" key="4">
    <source>
        <dbReference type="EMBL" id="GGN24403.1"/>
    </source>
</evidence>
<dbReference type="RefSeq" id="WP_188879745.1">
    <property type="nucleotide sequence ID" value="NZ_BMOQ01000008.1"/>
</dbReference>
<dbReference type="PANTHER" id="PTHR47628">
    <property type="match status" value="1"/>
</dbReference>
<evidence type="ECO:0000256" key="1">
    <source>
        <dbReference type="ARBA" id="ARBA00022729"/>
    </source>
</evidence>
<feature type="domain" description="Leucine-binding protein" evidence="3">
    <location>
        <begin position="45"/>
        <end position="384"/>
    </location>
</feature>
<dbReference type="NCBIfam" id="TIGR03669">
    <property type="entry name" value="urea_ABC_arch"/>
    <property type="match status" value="1"/>
</dbReference>
<dbReference type="Pfam" id="PF13458">
    <property type="entry name" value="Peripla_BP_6"/>
    <property type="match status" value="1"/>
</dbReference>
<keyword evidence="1" id="KW-0732">Signal</keyword>
<proteinExistence type="predicted"/>